<feature type="transmembrane region" description="Helical" evidence="2">
    <location>
        <begin position="358"/>
        <end position="381"/>
    </location>
</feature>
<keyword evidence="2" id="KW-0812">Transmembrane</keyword>
<keyword evidence="2" id="KW-1133">Transmembrane helix</keyword>
<feature type="compositionally biased region" description="Polar residues" evidence="1">
    <location>
        <begin position="398"/>
        <end position="419"/>
    </location>
</feature>
<evidence type="ECO:0008006" key="5">
    <source>
        <dbReference type="Google" id="ProtNLM"/>
    </source>
</evidence>
<evidence type="ECO:0000256" key="2">
    <source>
        <dbReference type="SAM" id="Phobius"/>
    </source>
</evidence>
<evidence type="ECO:0000256" key="1">
    <source>
        <dbReference type="SAM" id="MobiDB-lite"/>
    </source>
</evidence>
<comment type="caution">
    <text evidence="3">The sequence shown here is derived from an EMBL/GenBank/DDBJ whole genome shotgun (WGS) entry which is preliminary data.</text>
</comment>
<dbReference type="Proteomes" id="UP001194696">
    <property type="component" value="Unassembled WGS sequence"/>
</dbReference>
<feature type="region of interest" description="Disordered" evidence="1">
    <location>
        <begin position="397"/>
        <end position="419"/>
    </location>
</feature>
<keyword evidence="4" id="KW-1185">Reference proteome</keyword>
<accession>A0ABQ7K6L2</accession>
<evidence type="ECO:0000313" key="4">
    <source>
        <dbReference type="Proteomes" id="UP001194696"/>
    </source>
</evidence>
<organism evidence="3 4">
    <name type="scientific">Linnemannia gamsii</name>
    <dbReference type="NCBI Taxonomy" id="64522"/>
    <lineage>
        <taxon>Eukaryota</taxon>
        <taxon>Fungi</taxon>
        <taxon>Fungi incertae sedis</taxon>
        <taxon>Mucoromycota</taxon>
        <taxon>Mortierellomycotina</taxon>
        <taxon>Mortierellomycetes</taxon>
        <taxon>Mortierellales</taxon>
        <taxon>Mortierellaceae</taxon>
        <taxon>Linnemannia</taxon>
    </lineage>
</organism>
<sequence length="466" mass="50414">MSLLLPTFDYPCLSPGPTALTLYLVSMPDASNLLIYEVNLADIDAPVAAPHTHVLSTWPVSTVRDCNNFPYDTDKNSPIMVQMFGSKGEVWPMYPNKSNGVAWSYPQTVYITPKAYSIVGAIGNQIAILAWATVYIGSMVTPQWILNRQTPTKDSVLWTVPVISPTRPMISAGAYYSNSPNGALVVFDEKSNGIIYQTATYPDNAPAPFTLQWNITSRQEVDSGGVVLTPNAVSVDAENVAYIFDQTADNMTVVYRVRPSISNKLEKISGSGPAPVFSKNMYAMAWKGTGDLLATYYNNKTKGEAFFNLFNTTSGNWTGKELVMPPPPLLPTTTSANPSGAPSPFPSNGSENNDLRGLIGGVAGGIVGLVLVLAVVGYVFVRKQLQKNGGRLNVFGKETNNNTIENGSESDTSNNPTYATHSTRLPTVQGINNIELTGCLIHQNFPTQYINNINTTTITSDSKRGI</sequence>
<dbReference type="EMBL" id="JAAAIM010000253">
    <property type="protein sequence ID" value="KAG0291207.1"/>
    <property type="molecule type" value="Genomic_DNA"/>
</dbReference>
<proteinExistence type="predicted"/>
<gene>
    <name evidence="3" type="ORF">BGZ96_005400</name>
</gene>
<feature type="region of interest" description="Disordered" evidence="1">
    <location>
        <begin position="327"/>
        <end position="349"/>
    </location>
</feature>
<keyword evidence="2" id="KW-0472">Membrane</keyword>
<reference evidence="3 4" key="1">
    <citation type="journal article" date="2020" name="Fungal Divers.">
        <title>Resolving the Mortierellaceae phylogeny through synthesis of multi-gene phylogenetics and phylogenomics.</title>
        <authorList>
            <person name="Vandepol N."/>
            <person name="Liber J."/>
            <person name="Desiro A."/>
            <person name="Na H."/>
            <person name="Kennedy M."/>
            <person name="Barry K."/>
            <person name="Grigoriev I.V."/>
            <person name="Miller A.N."/>
            <person name="O'Donnell K."/>
            <person name="Stajich J.E."/>
            <person name="Bonito G."/>
        </authorList>
    </citation>
    <scope>NUCLEOTIDE SEQUENCE [LARGE SCALE GENOMIC DNA]</scope>
    <source>
        <strain evidence="3 4">AD045</strain>
    </source>
</reference>
<protein>
    <recommendedName>
        <fullName evidence="5">Fucose-specific lectin</fullName>
    </recommendedName>
</protein>
<feature type="compositionally biased region" description="Polar residues" evidence="1">
    <location>
        <begin position="335"/>
        <end position="349"/>
    </location>
</feature>
<name>A0ABQ7K6L2_9FUNG</name>
<evidence type="ECO:0000313" key="3">
    <source>
        <dbReference type="EMBL" id="KAG0291207.1"/>
    </source>
</evidence>